<dbReference type="HOGENOM" id="CLU_1951696_0_0_1"/>
<dbReference type="Gramene" id="ERM97079">
    <property type="protein sequence ID" value="ERM97079"/>
    <property type="gene ID" value="AMTR_s00122p00125810"/>
</dbReference>
<accession>W1NQJ0</accession>
<evidence type="ECO:0000313" key="1">
    <source>
        <dbReference type="EMBL" id="ERM97079.1"/>
    </source>
</evidence>
<protein>
    <submittedName>
        <fullName evidence="1">Uncharacterized protein</fullName>
    </submittedName>
</protein>
<dbReference type="Proteomes" id="UP000017836">
    <property type="component" value="Unassembled WGS sequence"/>
</dbReference>
<sequence length="129" mass="14450">MVEKPFNHVVDPFVKALKEEEWYKIVHDIVAKGLDIIADMDQTNEVVQNMTSNSLLQDESNDGTLGVDDNSIGKPIISVIKGHPRVKRLQGIVKCKGADKLVMMQEIAHSINRNAISMKMSVTCKMQRC</sequence>
<organism evidence="1 2">
    <name type="scientific">Amborella trichopoda</name>
    <dbReference type="NCBI Taxonomy" id="13333"/>
    <lineage>
        <taxon>Eukaryota</taxon>
        <taxon>Viridiplantae</taxon>
        <taxon>Streptophyta</taxon>
        <taxon>Embryophyta</taxon>
        <taxon>Tracheophyta</taxon>
        <taxon>Spermatophyta</taxon>
        <taxon>Magnoliopsida</taxon>
        <taxon>Amborellales</taxon>
        <taxon>Amborellaceae</taxon>
        <taxon>Amborella</taxon>
    </lineage>
</organism>
<dbReference type="EMBL" id="KI396610">
    <property type="protein sequence ID" value="ERM97079.1"/>
    <property type="molecule type" value="Genomic_DNA"/>
</dbReference>
<keyword evidence="2" id="KW-1185">Reference proteome</keyword>
<proteinExistence type="predicted"/>
<dbReference type="AlphaFoldDB" id="W1NQJ0"/>
<reference evidence="2" key="1">
    <citation type="journal article" date="2013" name="Science">
        <title>The Amborella genome and the evolution of flowering plants.</title>
        <authorList>
            <consortium name="Amborella Genome Project"/>
        </authorList>
    </citation>
    <scope>NUCLEOTIDE SEQUENCE [LARGE SCALE GENOMIC DNA]</scope>
</reference>
<name>W1NQJ0_AMBTC</name>
<gene>
    <name evidence="1" type="ORF">AMTR_s00122p00125810</name>
</gene>
<evidence type="ECO:0000313" key="2">
    <source>
        <dbReference type="Proteomes" id="UP000017836"/>
    </source>
</evidence>